<sequence length="103" mass="11182">MNKKCESEELFRTDNRGSFGEEVELFGEDFSTAAAAEAVSDRRLLLGSLDRADYLQSPTAAAAPTHVAQMSIGPLEDAGNAIFRSDKSEKISVLGICVRDEKE</sequence>
<dbReference type="Proteomes" id="UP001153712">
    <property type="component" value="Chromosome 6"/>
</dbReference>
<keyword evidence="2" id="KW-1185">Reference proteome</keyword>
<organism evidence="1 2">
    <name type="scientific">Phyllotreta striolata</name>
    <name type="common">Striped flea beetle</name>
    <name type="synonym">Crioceris striolata</name>
    <dbReference type="NCBI Taxonomy" id="444603"/>
    <lineage>
        <taxon>Eukaryota</taxon>
        <taxon>Metazoa</taxon>
        <taxon>Ecdysozoa</taxon>
        <taxon>Arthropoda</taxon>
        <taxon>Hexapoda</taxon>
        <taxon>Insecta</taxon>
        <taxon>Pterygota</taxon>
        <taxon>Neoptera</taxon>
        <taxon>Endopterygota</taxon>
        <taxon>Coleoptera</taxon>
        <taxon>Polyphaga</taxon>
        <taxon>Cucujiformia</taxon>
        <taxon>Chrysomeloidea</taxon>
        <taxon>Chrysomelidae</taxon>
        <taxon>Galerucinae</taxon>
        <taxon>Alticini</taxon>
        <taxon>Phyllotreta</taxon>
    </lineage>
</organism>
<dbReference type="AlphaFoldDB" id="A0A9N9XRK3"/>
<dbReference type="EMBL" id="OU900099">
    <property type="protein sequence ID" value="CAG9863273.1"/>
    <property type="molecule type" value="Genomic_DNA"/>
</dbReference>
<gene>
    <name evidence="1" type="ORF">PHYEVI_LOCUS9572</name>
</gene>
<evidence type="ECO:0000313" key="1">
    <source>
        <dbReference type="EMBL" id="CAG9863273.1"/>
    </source>
</evidence>
<accession>A0A9N9XRK3</accession>
<reference evidence="1" key="1">
    <citation type="submission" date="2022-01" db="EMBL/GenBank/DDBJ databases">
        <authorList>
            <person name="King R."/>
        </authorList>
    </citation>
    <scope>NUCLEOTIDE SEQUENCE</scope>
</reference>
<protein>
    <submittedName>
        <fullName evidence="1">Uncharacterized protein</fullName>
    </submittedName>
</protein>
<evidence type="ECO:0000313" key="2">
    <source>
        <dbReference type="Proteomes" id="UP001153712"/>
    </source>
</evidence>
<proteinExistence type="predicted"/>
<name>A0A9N9XRK3_PHYSR</name>